<proteinExistence type="predicted"/>
<dbReference type="Pfam" id="PF13692">
    <property type="entry name" value="Glyco_trans_1_4"/>
    <property type="match status" value="1"/>
</dbReference>
<reference evidence="2" key="1">
    <citation type="journal article" date="2019" name="Int. J. Syst. Evol. Microbiol.">
        <title>The Global Catalogue of Microorganisms (GCM) 10K type strain sequencing project: providing services to taxonomists for standard genome sequencing and annotation.</title>
        <authorList>
            <consortium name="The Broad Institute Genomics Platform"/>
            <consortium name="The Broad Institute Genome Sequencing Center for Infectious Disease"/>
            <person name="Wu L."/>
            <person name="Ma J."/>
        </authorList>
    </citation>
    <scope>NUCLEOTIDE SEQUENCE [LARGE SCALE GENOMIC DNA]</scope>
    <source>
        <strain evidence="2">JCM 17106</strain>
    </source>
</reference>
<dbReference type="Proteomes" id="UP001500459">
    <property type="component" value="Unassembled WGS sequence"/>
</dbReference>
<evidence type="ECO:0000313" key="2">
    <source>
        <dbReference type="Proteomes" id="UP001500459"/>
    </source>
</evidence>
<dbReference type="SUPFAM" id="SSF53756">
    <property type="entry name" value="UDP-Glycosyltransferase/glycogen phosphorylase"/>
    <property type="match status" value="1"/>
</dbReference>
<comment type="caution">
    <text evidence="1">The sequence shown here is derived from an EMBL/GenBank/DDBJ whole genome shotgun (WGS) entry which is preliminary data.</text>
</comment>
<sequence>MNHILIIGNVWPEPNSSAAGSRMLQLIQFFRSQKWRITFACAAVDSNHMYDIESLGVSRITIQLNHPSFDEFIKQLQPDIVMFDRFMTEEQFGWRVTNHCPQALKILNTEDLHSLRKTRQEIVKSGKEFQIQDLLQSDIAKREIASIYRSDISLMISDFEIRLLNKHIKIDNEQLFYLPFLFDPITSKTTENWPDYNLRNHFITIGNFRHEPNWDSVLYLKTTIWPLIRKQLPDVELHIYGAYPPPKATQLHNPKQGFHIKGWAKDATKVMKEARICLAPLRFGAGIKGKLAEAMCNGTPSITTTIGIEGMCSKESDWNGFVTDDPKKFAENALKLYKNQSIWQQAQQKGIEIINTRFQKEKFNQDLIDCICIIKENLQEHRSKNFIGAMLQHHTLKSTEYMSRWIEEKNK</sequence>
<dbReference type="CDD" id="cd03801">
    <property type="entry name" value="GT4_PimA-like"/>
    <property type="match status" value="1"/>
</dbReference>
<name>A0ABP7XDR2_9FLAO</name>
<accession>A0ABP7XDR2</accession>
<keyword evidence="2" id="KW-1185">Reference proteome</keyword>
<organism evidence="1 2">
    <name type="scientific">Aquimarina addita</name>
    <dbReference type="NCBI Taxonomy" id="870485"/>
    <lineage>
        <taxon>Bacteria</taxon>
        <taxon>Pseudomonadati</taxon>
        <taxon>Bacteroidota</taxon>
        <taxon>Flavobacteriia</taxon>
        <taxon>Flavobacteriales</taxon>
        <taxon>Flavobacteriaceae</taxon>
        <taxon>Aquimarina</taxon>
    </lineage>
</organism>
<dbReference type="Gene3D" id="3.40.50.2000">
    <property type="entry name" value="Glycogen Phosphorylase B"/>
    <property type="match status" value="1"/>
</dbReference>
<dbReference type="RefSeq" id="WP_344925345.1">
    <property type="nucleotide sequence ID" value="NZ_BAABCW010000003.1"/>
</dbReference>
<gene>
    <name evidence="1" type="ORF">GCM10022393_10240</name>
</gene>
<evidence type="ECO:0000313" key="1">
    <source>
        <dbReference type="EMBL" id="GAA4112064.1"/>
    </source>
</evidence>
<protein>
    <submittedName>
        <fullName evidence="1">Glycosyltransferase family 4 protein</fullName>
    </submittedName>
</protein>
<dbReference type="EMBL" id="BAABCW010000003">
    <property type="protein sequence ID" value="GAA4112064.1"/>
    <property type="molecule type" value="Genomic_DNA"/>
</dbReference>